<keyword evidence="4" id="KW-0808">Transferase</keyword>
<dbReference type="InterPro" id="IPR016181">
    <property type="entry name" value="Acyl_CoA_acyltransferase"/>
</dbReference>
<dbReference type="InParanoid" id="H6BP17"/>
<evidence type="ECO:0000256" key="2">
    <source>
        <dbReference type="SAM" id="MobiDB-lite"/>
    </source>
</evidence>
<dbReference type="SMART" id="SM01006">
    <property type="entry name" value="AlcB"/>
    <property type="match status" value="1"/>
</dbReference>
<dbReference type="GeneID" id="20306077"/>
<dbReference type="PANTHER" id="PTHR31438:SF7">
    <property type="entry name" value="ACYLTRANSFERASE MBTK_IUCB-LIKE CONSERVED DOMAIN-CONTAINING PROTEIN"/>
    <property type="match status" value="1"/>
</dbReference>
<dbReference type="Proteomes" id="UP000007304">
    <property type="component" value="Unassembled WGS sequence"/>
</dbReference>
<dbReference type="InterPro" id="IPR019432">
    <property type="entry name" value="Acyltransferase_MbtK/IucB-like"/>
</dbReference>
<protein>
    <submittedName>
        <fullName evidence="4">Acetyl CoA:N6-hydroxylysine acetyl transferase</fullName>
    </submittedName>
</protein>
<feature type="region of interest" description="Disordered" evidence="2">
    <location>
        <begin position="1"/>
        <end position="32"/>
    </location>
</feature>
<comment type="similarity">
    <text evidence="1">Belongs to the lysine N-acyltransferase MbtK family.</text>
</comment>
<evidence type="ECO:0000313" key="4">
    <source>
        <dbReference type="EMBL" id="EHY53244.1"/>
    </source>
</evidence>
<keyword evidence="5" id="KW-1185">Reference proteome</keyword>
<feature type="compositionally biased region" description="Low complexity" evidence="2">
    <location>
        <begin position="164"/>
        <end position="178"/>
    </location>
</feature>
<dbReference type="RefSeq" id="XP_009153705.1">
    <property type="nucleotide sequence ID" value="XM_009155457.1"/>
</dbReference>
<evidence type="ECO:0000313" key="5">
    <source>
        <dbReference type="Proteomes" id="UP000007304"/>
    </source>
</evidence>
<dbReference type="OrthoDB" id="4250781at2759"/>
<feature type="region of interest" description="Disordered" evidence="2">
    <location>
        <begin position="164"/>
        <end position="213"/>
    </location>
</feature>
<dbReference type="GO" id="GO:0016410">
    <property type="term" value="F:N-acyltransferase activity"/>
    <property type="evidence" value="ECO:0007669"/>
    <property type="project" value="TreeGrafter"/>
</dbReference>
<dbReference type="VEuPathDB" id="FungiDB:HMPREF1120_01438"/>
<dbReference type="GO" id="GO:0019290">
    <property type="term" value="P:siderophore biosynthetic process"/>
    <property type="evidence" value="ECO:0007669"/>
    <property type="project" value="InterPro"/>
</dbReference>
<dbReference type="AlphaFoldDB" id="H6BP17"/>
<reference evidence="4" key="1">
    <citation type="submission" date="2011-07" db="EMBL/GenBank/DDBJ databases">
        <title>The Genome Sequence of Exophiala (Wangiella) dermatitidis NIH/UT8656.</title>
        <authorList>
            <consortium name="The Broad Institute Genome Sequencing Platform"/>
            <person name="Cuomo C."/>
            <person name="Wang Z."/>
            <person name="Hunicke-Smith S."/>
            <person name="Szanislo P.J."/>
            <person name="Earl A."/>
            <person name="Young S.K."/>
            <person name="Zeng Q."/>
            <person name="Gargeya S."/>
            <person name="Fitzgerald M."/>
            <person name="Haas B."/>
            <person name="Abouelleil A."/>
            <person name="Alvarado L."/>
            <person name="Arachchi H.M."/>
            <person name="Berlin A."/>
            <person name="Brown A."/>
            <person name="Chapman S.B."/>
            <person name="Chen Z."/>
            <person name="Dunbar C."/>
            <person name="Freedman E."/>
            <person name="Gearin G."/>
            <person name="Gellesch M."/>
            <person name="Goldberg J."/>
            <person name="Griggs A."/>
            <person name="Gujja S."/>
            <person name="Heiman D."/>
            <person name="Howarth C."/>
            <person name="Larson L."/>
            <person name="Lui A."/>
            <person name="MacDonald P.J.P."/>
            <person name="Montmayeur A."/>
            <person name="Murphy C."/>
            <person name="Neiman D."/>
            <person name="Pearson M."/>
            <person name="Priest M."/>
            <person name="Roberts A."/>
            <person name="Saif S."/>
            <person name="Shea T."/>
            <person name="Shenoy N."/>
            <person name="Sisk P."/>
            <person name="Stolte C."/>
            <person name="Sykes S."/>
            <person name="Wortman J."/>
            <person name="Nusbaum C."/>
            <person name="Birren B."/>
        </authorList>
    </citation>
    <scope>NUCLEOTIDE SEQUENCE</scope>
    <source>
        <strain evidence="4">NIH/UT8656</strain>
    </source>
</reference>
<proteinExistence type="inferred from homology"/>
<dbReference type="EMBL" id="JH226130">
    <property type="protein sequence ID" value="EHY53244.1"/>
    <property type="molecule type" value="Genomic_DNA"/>
</dbReference>
<dbReference type="STRING" id="858893.H6BP17"/>
<evidence type="ECO:0000256" key="1">
    <source>
        <dbReference type="ARBA" id="ARBA00009893"/>
    </source>
</evidence>
<dbReference type="Pfam" id="PF13523">
    <property type="entry name" value="Acetyltransf_8"/>
    <property type="match status" value="1"/>
</dbReference>
<dbReference type="OMA" id="KYEMIFG"/>
<evidence type="ECO:0000259" key="3">
    <source>
        <dbReference type="SMART" id="SM01006"/>
    </source>
</evidence>
<name>H6BP17_EXODN</name>
<gene>
    <name evidence="4" type="ORF">HMPREF1120_01438</name>
</gene>
<dbReference type="PANTHER" id="PTHR31438">
    <property type="entry name" value="LYSINE N-ACYLTRANSFERASE C17G9.06C-RELATED"/>
    <property type="match status" value="1"/>
</dbReference>
<dbReference type="eggNOG" id="ENOG502RZMI">
    <property type="taxonomic scope" value="Eukaryota"/>
</dbReference>
<dbReference type="SUPFAM" id="SSF55729">
    <property type="entry name" value="Acyl-CoA N-acyltransferases (Nat)"/>
    <property type="match status" value="1"/>
</dbReference>
<organism evidence="4 5">
    <name type="scientific">Exophiala dermatitidis (strain ATCC 34100 / CBS 525.76 / NIH/UT8656)</name>
    <name type="common">Black yeast</name>
    <name type="synonym">Wangiella dermatitidis</name>
    <dbReference type="NCBI Taxonomy" id="858893"/>
    <lineage>
        <taxon>Eukaryota</taxon>
        <taxon>Fungi</taxon>
        <taxon>Dikarya</taxon>
        <taxon>Ascomycota</taxon>
        <taxon>Pezizomycotina</taxon>
        <taxon>Eurotiomycetes</taxon>
        <taxon>Chaetothyriomycetidae</taxon>
        <taxon>Chaetothyriales</taxon>
        <taxon>Herpotrichiellaceae</taxon>
        <taxon>Exophiala</taxon>
    </lineage>
</organism>
<dbReference type="HOGENOM" id="CLU_039848_1_0_1"/>
<feature type="compositionally biased region" description="Low complexity" evidence="2">
    <location>
        <begin position="513"/>
        <end position="526"/>
    </location>
</feature>
<feature type="domain" description="Acyltransferase MbtK/IucB-like conserved" evidence="3">
    <location>
        <begin position="315"/>
        <end position="364"/>
    </location>
</feature>
<sequence>MASTPIEAPSASSKTTKLKPHEASSSDSLSLSSKYLPPVRLPEPWKTTYEIRVVSETADDLPILNLALSETQVSGAILPPEQLHNDSLLFSDLAAEQGDAAFVPAAGDNSAWARFHQTPISYLSWDDNNNSNNVTVGQIWNLVYALVTLYPEIESFRLDLGGLSSNNETNKTNTAAASGSSVPERLSEALQATGLAKPRPAPSRPEHKQPQSQSVQVWITRSAFWQGAGSPFGTRPVWVAHPDLYSHLNHLSSNSGASSSLTSNFPPFPHEDTLTFSLAGRPVHASHPIRPPKPSRGSVIYSRYIPHLDEFFSMVHLDYRDPEHLRLFHEWQNDPRVSQGWNETGTLDQHRDYLRRIDEDPHQMAILAKFNDVFFAYFEIYWAKEDHMGVYISPAPQDWDRGRHSLVGDVRYRGPHRASAWWSSLVHYLFLDEPRTMTVVGEPKYTNANVLGYDAQNGFHVHKLADLPHKRSAIVRCERTRFFQCVGFGLPGGNVRIAEGKGKGAASGQKPSANKATAAATAKAKL</sequence>
<feature type="region of interest" description="Disordered" evidence="2">
    <location>
        <begin position="501"/>
        <end position="526"/>
    </location>
</feature>
<accession>H6BP17</accession>
<dbReference type="Gene3D" id="3.40.630.30">
    <property type="match status" value="1"/>
</dbReference>